<dbReference type="PANTHER" id="PTHR47782">
    <property type="entry name" value="ZN(II)2CYS6 TRANSCRIPTION FACTOR (EUROFUNG)-RELATED"/>
    <property type="match status" value="1"/>
</dbReference>
<comment type="caution">
    <text evidence="10">The sequence shown here is derived from an EMBL/GenBank/DDBJ whole genome shotgun (WGS) entry which is preliminary data.</text>
</comment>
<proteinExistence type="predicted"/>
<name>A0A1Y2EE18_9PEZI</name>
<evidence type="ECO:0000256" key="8">
    <source>
        <dbReference type="SAM" id="MobiDB-lite"/>
    </source>
</evidence>
<evidence type="ECO:0000313" key="11">
    <source>
        <dbReference type="Proteomes" id="UP000193689"/>
    </source>
</evidence>
<evidence type="ECO:0000256" key="2">
    <source>
        <dbReference type="ARBA" id="ARBA00022723"/>
    </source>
</evidence>
<evidence type="ECO:0000313" key="10">
    <source>
        <dbReference type="EMBL" id="ORY69823.1"/>
    </source>
</evidence>
<dbReference type="GO" id="GO:0008270">
    <property type="term" value="F:zinc ion binding"/>
    <property type="evidence" value="ECO:0007669"/>
    <property type="project" value="InterPro"/>
</dbReference>
<dbReference type="PROSITE" id="PS50048">
    <property type="entry name" value="ZN2_CY6_FUNGAL_2"/>
    <property type="match status" value="1"/>
</dbReference>
<dbReference type="InterPro" id="IPR001138">
    <property type="entry name" value="Zn2Cys6_DnaBD"/>
</dbReference>
<dbReference type="GO" id="GO:0006351">
    <property type="term" value="P:DNA-templated transcription"/>
    <property type="evidence" value="ECO:0007669"/>
    <property type="project" value="InterPro"/>
</dbReference>
<keyword evidence="5" id="KW-0238">DNA-binding</keyword>
<evidence type="ECO:0000256" key="4">
    <source>
        <dbReference type="ARBA" id="ARBA00023015"/>
    </source>
</evidence>
<dbReference type="PROSITE" id="PS00463">
    <property type="entry name" value="ZN2_CY6_FUNGAL_1"/>
    <property type="match status" value="1"/>
</dbReference>
<evidence type="ECO:0000256" key="7">
    <source>
        <dbReference type="ARBA" id="ARBA00023242"/>
    </source>
</evidence>
<accession>A0A1Y2EE18</accession>
<dbReference type="InterPro" id="IPR007219">
    <property type="entry name" value="XnlR_reg_dom"/>
</dbReference>
<dbReference type="GO" id="GO:0045944">
    <property type="term" value="P:positive regulation of transcription by RNA polymerase II"/>
    <property type="evidence" value="ECO:0007669"/>
    <property type="project" value="TreeGrafter"/>
</dbReference>
<keyword evidence="7" id="KW-0539">Nucleus</keyword>
<keyword evidence="3" id="KW-0862">Zinc</keyword>
<keyword evidence="2" id="KW-0479">Metal-binding</keyword>
<dbReference type="InParanoid" id="A0A1Y2EE18"/>
<dbReference type="Proteomes" id="UP000193689">
    <property type="component" value="Unassembled WGS sequence"/>
</dbReference>
<feature type="domain" description="Zn(2)-C6 fungal-type" evidence="9">
    <location>
        <begin position="70"/>
        <end position="98"/>
    </location>
</feature>
<comment type="subcellular location">
    <subcellularLocation>
        <location evidence="1">Nucleus</location>
    </subcellularLocation>
</comment>
<evidence type="ECO:0000259" key="9">
    <source>
        <dbReference type="PROSITE" id="PS50048"/>
    </source>
</evidence>
<dbReference type="GO" id="GO:0005634">
    <property type="term" value="C:nucleus"/>
    <property type="evidence" value="ECO:0007669"/>
    <property type="project" value="UniProtKB-SubCell"/>
</dbReference>
<keyword evidence="11" id="KW-1185">Reference proteome</keyword>
<gene>
    <name evidence="10" type="ORF">BCR38DRAFT_420173</name>
</gene>
<reference evidence="10 11" key="1">
    <citation type="submission" date="2016-07" db="EMBL/GenBank/DDBJ databases">
        <title>Pervasive Adenine N6-methylation of Active Genes in Fungi.</title>
        <authorList>
            <consortium name="DOE Joint Genome Institute"/>
            <person name="Mondo S.J."/>
            <person name="Dannebaum R.O."/>
            <person name="Kuo R.C."/>
            <person name="Labutti K."/>
            <person name="Haridas S."/>
            <person name="Kuo A."/>
            <person name="Salamov A."/>
            <person name="Ahrendt S.R."/>
            <person name="Lipzen A."/>
            <person name="Sullivan W."/>
            <person name="Andreopoulos W.B."/>
            <person name="Clum A."/>
            <person name="Lindquist E."/>
            <person name="Daum C."/>
            <person name="Ramamoorthy G.K."/>
            <person name="Gryganskyi A."/>
            <person name="Culley D."/>
            <person name="Magnuson J.K."/>
            <person name="James T.Y."/>
            <person name="O'Malley M.A."/>
            <person name="Stajich J.E."/>
            <person name="Spatafora J.W."/>
            <person name="Visel A."/>
            <person name="Grigoriev I.V."/>
        </authorList>
    </citation>
    <scope>NUCLEOTIDE SEQUENCE [LARGE SCALE GENOMIC DNA]</scope>
    <source>
        <strain evidence="10 11">CBS 129021</strain>
    </source>
</reference>
<keyword evidence="6" id="KW-0804">Transcription</keyword>
<dbReference type="SMART" id="SM00906">
    <property type="entry name" value="Fungal_trans"/>
    <property type="match status" value="1"/>
</dbReference>
<dbReference type="CDD" id="cd12148">
    <property type="entry name" value="fungal_TF_MHR"/>
    <property type="match status" value="1"/>
</dbReference>
<dbReference type="InterPro" id="IPR052202">
    <property type="entry name" value="Yeast_MetPath_Reg"/>
</dbReference>
<evidence type="ECO:0000256" key="3">
    <source>
        <dbReference type="ARBA" id="ARBA00022833"/>
    </source>
</evidence>
<evidence type="ECO:0000256" key="6">
    <source>
        <dbReference type="ARBA" id="ARBA00023163"/>
    </source>
</evidence>
<organism evidence="10 11">
    <name type="scientific">Pseudomassariella vexata</name>
    <dbReference type="NCBI Taxonomy" id="1141098"/>
    <lineage>
        <taxon>Eukaryota</taxon>
        <taxon>Fungi</taxon>
        <taxon>Dikarya</taxon>
        <taxon>Ascomycota</taxon>
        <taxon>Pezizomycotina</taxon>
        <taxon>Sordariomycetes</taxon>
        <taxon>Xylariomycetidae</taxon>
        <taxon>Amphisphaeriales</taxon>
        <taxon>Pseudomassariaceae</taxon>
        <taxon>Pseudomassariella</taxon>
    </lineage>
</organism>
<dbReference type="FunCoup" id="A0A1Y2EE18">
    <property type="interactions" value="313"/>
</dbReference>
<dbReference type="CDD" id="cd00067">
    <property type="entry name" value="GAL4"/>
    <property type="match status" value="1"/>
</dbReference>
<keyword evidence="4" id="KW-0805">Transcription regulation</keyword>
<dbReference type="SUPFAM" id="SSF57701">
    <property type="entry name" value="Zn2/Cys6 DNA-binding domain"/>
    <property type="match status" value="1"/>
</dbReference>
<evidence type="ECO:0000256" key="1">
    <source>
        <dbReference type="ARBA" id="ARBA00004123"/>
    </source>
</evidence>
<dbReference type="SMART" id="SM00066">
    <property type="entry name" value="GAL4"/>
    <property type="match status" value="1"/>
</dbReference>
<dbReference type="Pfam" id="PF00172">
    <property type="entry name" value="Zn_clus"/>
    <property type="match status" value="1"/>
</dbReference>
<dbReference type="OrthoDB" id="9970124at2759"/>
<dbReference type="RefSeq" id="XP_040719773.1">
    <property type="nucleotide sequence ID" value="XM_040859366.1"/>
</dbReference>
<dbReference type="GO" id="GO:0043565">
    <property type="term" value="F:sequence-specific DNA binding"/>
    <property type="evidence" value="ECO:0007669"/>
    <property type="project" value="TreeGrafter"/>
</dbReference>
<dbReference type="PANTHER" id="PTHR47782:SF12">
    <property type="entry name" value="ZN(II)2CYS6 TRANSCRIPTION FACTOR (EUROFUNG)"/>
    <property type="match status" value="1"/>
</dbReference>
<dbReference type="GO" id="GO:0000981">
    <property type="term" value="F:DNA-binding transcription factor activity, RNA polymerase II-specific"/>
    <property type="evidence" value="ECO:0007669"/>
    <property type="project" value="InterPro"/>
</dbReference>
<dbReference type="Gene3D" id="4.10.240.10">
    <property type="entry name" value="Zn(2)-C6 fungal-type DNA-binding domain"/>
    <property type="match status" value="1"/>
</dbReference>
<dbReference type="InterPro" id="IPR036864">
    <property type="entry name" value="Zn2-C6_fun-type_DNA-bd_sf"/>
</dbReference>
<dbReference type="EMBL" id="MCFJ01000002">
    <property type="protein sequence ID" value="ORY69823.1"/>
    <property type="molecule type" value="Genomic_DNA"/>
</dbReference>
<evidence type="ECO:0000256" key="5">
    <source>
        <dbReference type="ARBA" id="ARBA00023125"/>
    </source>
</evidence>
<dbReference type="AlphaFoldDB" id="A0A1Y2EE18"/>
<dbReference type="GeneID" id="63775578"/>
<sequence>MAGAQEGYVRVGHPSSRRKSIWTLKIMIRNISDSPFIMSSVTAPPIVPTVTGRRRSTADAPNPRKRGRTACTRCKNRKQKCDDQWPNCSNCQKAGIGCDKTTVTEDEPPAAYTRALEGRVAFLESRLKLVNGAHPVEEAQQPPTSPNDPPRTNALGEVAELISMGNFEAPAYIGNSSGLSLALNLGEIVQATVWNKALPVPPESPDVNRARRDIAASPTYKSGLGNRSRVITMKELAANSAEPPTDELGRDILGAYFSQLHSRYPFLDPDEVYRLHEDRINLASTPVTNLTKPQRYGIFKLYMVYAIGAMLLQLTEKYTSSPPESYYSSALQHITAARESRTIQNVEAMTLLVMYHLRSLSSLGIWYMIGLAMRTSIDLGLHRKGYEVNYDPSTVQMRRRLFWSVYSLERNIAISMGRPFSIADRQIDVALPTDYTEIGIYDAPPPSIGSSNSPNRTAPLTSAIYLFRLRQIESRIQHSIYRADKPLASLQPKMTRFYTDLEDWKQSLTDRLGGSDLQYPMLHYHSAVRLLVQPFLALLPPNDPYYALCMRAAGDICQAHKRLHQTLDCGHSFIAVQTVFVSGLTLLYGLWTQTHAVWSVALANDIRACSLVLFIMGERASWVGKYRDAFELLVNAAMEKLQSGDGRLTEKAAAQVSGGGDGAGTRTGRETWSGQIHQGGMGEEQEAWRVVAELASWIDQGEGSPVWMPDFEMLQNLSHA</sequence>
<dbReference type="Pfam" id="PF04082">
    <property type="entry name" value="Fungal_trans"/>
    <property type="match status" value="1"/>
</dbReference>
<protein>
    <submittedName>
        <fullName evidence="10">Putative C6 transcription factor</fullName>
    </submittedName>
</protein>
<feature type="region of interest" description="Disordered" evidence="8">
    <location>
        <begin position="47"/>
        <end position="68"/>
    </location>
</feature>
<dbReference type="STRING" id="1141098.A0A1Y2EE18"/>